<dbReference type="InterPro" id="IPR029060">
    <property type="entry name" value="PIN-like_dom_sf"/>
</dbReference>
<dbReference type="SUPFAM" id="SSF88723">
    <property type="entry name" value="PIN domain-like"/>
    <property type="match status" value="1"/>
</dbReference>
<dbReference type="Pfam" id="PF14367">
    <property type="entry name" value="DUF4411"/>
    <property type="match status" value="1"/>
</dbReference>
<sequence length="172" mass="20223">MKNKVKFLLDANVFIEAYRRYYSFDIAPSFWELLEKFAESGKIISIDRIGNELKKGNNDDPLRNWAITNFDQWFMSTDDQNVFSAYRIIIEWVQKQVQFREYAKAEFASVADSWLIAYALAYNHTIVTHEEYNKDAKKRVLIPNVCKAFNIPYINTFDMLRALKAVVSINII</sequence>
<protein>
    <submittedName>
        <fullName evidence="1">PilT domain-containing protein</fullName>
    </submittedName>
</protein>
<gene>
    <name evidence="1" type="ORF">BT1A1_0773</name>
</gene>
<dbReference type="PIRSF" id="PIRSF008505">
    <property type="entry name" value="UCP008505"/>
    <property type="match status" value="1"/>
</dbReference>
<dbReference type="RefSeq" id="WP_034768296.1">
    <property type="nucleotide sequence ID" value="NZ_CCRF01000028.1"/>
</dbReference>
<proteinExistence type="predicted"/>
<organism evidence="1 2">
    <name type="scientific">Caldibacillus thermoamylovorans</name>
    <dbReference type="NCBI Taxonomy" id="35841"/>
    <lineage>
        <taxon>Bacteria</taxon>
        <taxon>Bacillati</taxon>
        <taxon>Bacillota</taxon>
        <taxon>Bacilli</taxon>
        <taxon>Bacillales</taxon>
        <taxon>Bacillaceae</taxon>
        <taxon>Caldibacillus</taxon>
    </lineage>
</organism>
<accession>A0A090KPN4</accession>
<evidence type="ECO:0000313" key="1">
    <source>
        <dbReference type="EMBL" id="CEE00624.1"/>
    </source>
</evidence>
<keyword evidence="2" id="KW-1185">Reference proteome</keyword>
<dbReference type="Proteomes" id="UP000040576">
    <property type="component" value="Unassembled WGS sequence"/>
</dbReference>
<dbReference type="EMBL" id="CCRF01000028">
    <property type="protein sequence ID" value="CEE00624.1"/>
    <property type="molecule type" value="Genomic_DNA"/>
</dbReference>
<reference evidence="1 2" key="1">
    <citation type="submission" date="2014-07" db="EMBL/GenBank/DDBJ databases">
        <authorList>
            <person name="Wibberg Daniel"/>
        </authorList>
    </citation>
    <scope>NUCLEOTIDE SEQUENCE [LARGE SCALE GENOMIC DNA]</scope>
</reference>
<dbReference type="AlphaFoldDB" id="A0A090KPN4"/>
<dbReference type="InterPro" id="IPR016541">
    <property type="entry name" value="UCP008505"/>
</dbReference>
<name>A0A090KPN4_9BACI</name>
<evidence type="ECO:0000313" key="2">
    <source>
        <dbReference type="Proteomes" id="UP000040576"/>
    </source>
</evidence>